<reference evidence="2 3" key="1">
    <citation type="submission" date="2018-03" db="EMBL/GenBank/DDBJ databases">
        <title>Mesoflavibacter sp. HG37 and Mesoflavibacter sp. HG96 sp.nov., two marine bacteria isolated from seawater of Western Pacific Ocean.</title>
        <authorList>
            <person name="Cheng H."/>
            <person name="Wu Y.-H."/>
            <person name="Guo L.-L."/>
            <person name="Xu X.-W."/>
        </authorList>
    </citation>
    <scope>NUCLEOTIDE SEQUENCE [LARGE SCALE GENOMIC DNA]</scope>
    <source>
        <strain evidence="2 3">KCTC 32269</strain>
    </source>
</reference>
<dbReference type="Proteomes" id="UP000238426">
    <property type="component" value="Unassembled WGS sequence"/>
</dbReference>
<proteinExistence type="predicted"/>
<dbReference type="AlphaFoldDB" id="A0A2T1N6V4"/>
<sequence>MRPLPTITKQYTIRKIILIFSLILYTSTIYGQYSKSSEALTAEFFAMYKRDTNAAFDFIFETNEWLANDKEEIDKIKAEVLEYKTTLGDYMGFEKLINKHIGGNLNVFVYLVKYERQPLKFIFKYYKSKNKWMLYKFKIEENIDKDIDKIIEHELLNKF</sequence>
<evidence type="ECO:0000313" key="2">
    <source>
        <dbReference type="EMBL" id="PSG87332.1"/>
    </source>
</evidence>
<dbReference type="EMBL" id="PXOQ01000012">
    <property type="protein sequence ID" value="PSG87332.1"/>
    <property type="molecule type" value="Genomic_DNA"/>
</dbReference>
<evidence type="ECO:0008006" key="4">
    <source>
        <dbReference type="Google" id="ProtNLM"/>
    </source>
</evidence>
<evidence type="ECO:0000313" key="3">
    <source>
        <dbReference type="Proteomes" id="UP000238426"/>
    </source>
</evidence>
<keyword evidence="1" id="KW-0812">Transmembrane</keyword>
<keyword evidence="3" id="KW-1185">Reference proteome</keyword>
<accession>A0A2T1N6V4</accession>
<dbReference type="OrthoDB" id="1367364at2"/>
<protein>
    <recommendedName>
        <fullName evidence="4">DUF4878 domain-containing protein</fullName>
    </recommendedName>
</protein>
<feature type="transmembrane region" description="Helical" evidence="1">
    <location>
        <begin position="12"/>
        <end position="33"/>
    </location>
</feature>
<evidence type="ECO:0000256" key="1">
    <source>
        <dbReference type="SAM" id="Phobius"/>
    </source>
</evidence>
<keyword evidence="1" id="KW-0472">Membrane</keyword>
<keyword evidence="1" id="KW-1133">Transmembrane helix</keyword>
<dbReference type="RefSeq" id="WP_106463969.1">
    <property type="nucleotide sequence ID" value="NZ_PXOQ01000012.1"/>
</dbReference>
<organism evidence="2 3">
    <name type="scientific">Aurantibacter aestuarii</name>
    <dbReference type="NCBI Taxonomy" id="1266046"/>
    <lineage>
        <taxon>Bacteria</taxon>
        <taxon>Pseudomonadati</taxon>
        <taxon>Bacteroidota</taxon>
        <taxon>Flavobacteriia</taxon>
        <taxon>Flavobacteriales</taxon>
        <taxon>Flavobacteriaceae</taxon>
        <taxon>Aurantibacter</taxon>
    </lineage>
</organism>
<comment type="caution">
    <text evidence="2">The sequence shown here is derived from an EMBL/GenBank/DDBJ whole genome shotgun (WGS) entry which is preliminary data.</text>
</comment>
<name>A0A2T1N6V4_9FLAO</name>
<gene>
    <name evidence="2" type="ORF">C7H52_11020</name>
</gene>